<name>A0A2S2NE50_SCHGA</name>
<reference evidence="2" key="1">
    <citation type="submission" date="2018-04" db="EMBL/GenBank/DDBJ databases">
        <title>Transcriptome of Schizaphis graminum biotype I.</title>
        <authorList>
            <person name="Scully E.D."/>
            <person name="Geib S.M."/>
            <person name="Palmer N.A."/>
            <person name="Koch K."/>
            <person name="Bradshaw J."/>
            <person name="Heng-Moss T."/>
            <person name="Sarath G."/>
        </authorList>
    </citation>
    <scope>NUCLEOTIDE SEQUENCE</scope>
</reference>
<dbReference type="AlphaFoldDB" id="A0A2S2NE50"/>
<gene>
    <name evidence="2" type="ORF">g.108862</name>
</gene>
<keyword evidence="1" id="KW-0472">Membrane</keyword>
<feature type="transmembrane region" description="Helical" evidence="1">
    <location>
        <begin position="16"/>
        <end position="34"/>
    </location>
</feature>
<accession>A0A2S2NE50</accession>
<evidence type="ECO:0000313" key="2">
    <source>
        <dbReference type="EMBL" id="MBY15405.1"/>
    </source>
</evidence>
<protein>
    <submittedName>
        <fullName evidence="2">Uncharacterized protein</fullName>
    </submittedName>
</protein>
<proteinExistence type="predicted"/>
<keyword evidence="1" id="KW-1133">Transmembrane helix</keyword>
<keyword evidence="1" id="KW-0812">Transmembrane</keyword>
<organism evidence="2">
    <name type="scientific">Schizaphis graminum</name>
    <name type="common">Green bug aphid</name>
    <dbReference type="NCBI Taxonomy" id="13262"/>
    <lineage>
        <taxon>Eukaryota</taxon>
        <taxon>Metazoa</taxon>
        <taxon>Ecdysozoa</taxon>
        <taxon>Arthropoda</taxon>
        <taxon>Hexapoda</taxon>
        <taxon>Insecta</taxon>
        <taxon>Pterygota</taxon>
        <taxon>Neoptera</taxon>
        <taxon>Paraneoptera</taxon>
        <taxon>Hemiptera</taxon>
        <taxon>Sternorrhyncha</taxon>
        <taxon>Aphidomorpha</taxon>
        <taxon>Aphidoidea</taxon>
        <taxon>Aphididae</taxon>
        <taxon>Aphidini</taxon>
        <taxon>Schizaphis</taxon>
    </lineage>
</organism>
<sequence length="101" mass="11666">MLVYILVKPNYRVTYIYIYIYILCIVCIVVTTVFRGEKKFAGCVVPHFVNVSCSYYTRVFNNSNSLLSPANRHLCLDTSGALHVYIKRPLRAFTSCRAFQK</sequence>
<evidence type="ECO:0000256" key="1">
    <source>
        <dbReference type="SAM" id="Phobius"/>
    </source>
</evidence>
<dbReference type="EMBL" id="GGMR01002786">
    <property type="protein sequence ID" value="MBY15405.1"/>
    <property type="molecule type" value="Transcribed_RNA"/>
</dbReference>